<proteinExistence type="predicted"/>
<dbReference type="Proteomes" id="UP001379235">
    <property type="component" value="Unassembled WGS sequence"/>
</dbReference>
<sequence length="298" mass="33058">MSDGLDRRSALMMAPVGIMGLSLLTGAVQAATIPSSAIPEDPVARARMRARIIGSTAGERVFMFYRLNIYGYDGGNLVPFFTMNHLSVNQWQQTAPDRFVTKTYECGVYCKFDTDEVLEDWENPFTHEKRKVWQFLGGPFDVTIGPDGIVTKNAELSPKPLRMEAVGSSVIVPTAASMARPSPIDPQKYPKLYAGPTSYWESQATYAAPRNQAFDEGVTCADAFCHFQNMGSWHPWLGMGQRPGRTYGNSHGAKLRSLDGIPLAARKGLEKYTPEIFDTASWTKQRMDILEYLAVAQP</sequence>
<name>A0ABU8S7I8_9SPHN</name>
<gene>
    <name evidence="1" type="ORF">WG900_07625</name>
</gene>
<protein>
    <submittedName>
        <fullName evidence="1">DUF1838 family protein</fullName>
    </submittedName>
</protein>
<reference evidence="1 2" key="1">
    <citation type="submission" date="2024-03" db="EMBL/GenBank/DDBJ databases">
        <authorList>
            <person name="Jo J.-H."/>
        </authorList>
    </citation>
    <scope>NUCLEOTIDE SEQUENCE [LARGE SCALE GENOMIC DNA]</scope>
    <source>
        <strain evidence="1 2">AS3R-12</strain>
    </source>
</reference>
<accession>A0ABU8S7I8</accession>
<dbReference type="RefSeq" id="WP_339966063.1">
    <property type="nucleotide sequence ID" value="NZ_JBBHJY010000003.1"/>
</dbReference>
<keyword evidence="2" id="KW-1185">Reference proteome</keyword>
<organism evidence="1 2">
    <name type="scientific">Novosphingobium aquae</name>
    <dbReference type="NCBI Taxonomy" id="3133435"/>
    <lineage>
        <taxon>Bacteria</taxon>
        <taxon>Pseudomonadati</taxon>
        <taxon>Pseudomonadota</taxon>
        <taxon>Alphaproteobacteria</taxon>
        <taxon>Sphingomonadales</taxon>
        <taxon>Sphingomonadaceae</taxon>
        <taxon>Novosphingobium</taxon>
    </lineage>
</organism>
<evidence type="ECO:0000313" key="1">
    <source>
        <dbReference type="EMBL" id="MEJ6009785.1"/>
    </source>
</evidence>
<dbReference type="EMBL" id="JBBHJY010000003">
    <property type="protein sequence ID" value="MEJ6009785.1"/>
    <property type="molecule type" value="Genomic_DNA"/>
</dbReference>
<dbReference type="InterPro" id="IPR014990">
    <property type="entry name" value="DUF1838"/>
</dbReference>
<comment type="caution">
    <text evidence="1">The sequence shown here is derived from an EMBL/GenBank/DDBJ whole genome shotgun (WGS) entry which is preliminary data.</text>
</comment>
<dbReference type="Pfam" id="PF08894">
    <property type="entry name" value="DUF1838"/>
    <property type="match status" value="1"/>
</dbReference>
<evidence type="ECO:0000313" key="2">
    <source>
        <dbReference type="Proteomes" id="UP001379235"/>
    </source>
</evidence>